<dbReference type="Proteomes" id="UP001333818">
    <property type="component" value="Unassembled WGS sequence"/>
</dbReference>
<evidence type="ECO:0000259" key="1">
    <source>
        <dbReference type="SMART" id="SM00909"/>
    </source>
</evidence>
<name>A0AAW9PWA1_9CYAN</name>
<accession>A0AAW9PWA1</accession>
<gene>
    <name evidence="2" type="ORF">V2H45_24020</name>
</gene>
<sequence length="194" mass="20702">MRIPALQNKVWLGLAAVAVIGGASTAAIVGSLSQQPPTTKPPVVTQVAPTTAPQAIEQQVSVYWIKSKQNKLVAVPIAIKAANTEAALKEALVKMLAEPTKEANLYSSIPKNTRILDFSVSGKDIRLNLSKEFKSGGGTSSMQGRVIQILYTATSLDPTAKLYLSVEGKPLAYLGGEGLEIPQPLTRKDFDLEF</sequence>
<feature type="domain" description="GerMN" evidence="1">
    <location>
        <begin position="88"/>
        <end position="175"/>
    </location>
</feature>
<dbReference type="AlphaFoldDB" id="A0AAW9PWA1"/>
<evidence type="ECO:0000313" key="3">
    <source>
        <dbReference type="Proteomes" id="UP001333818"/>
    </source>
</evidence>
<reference evidence="2" key="1">
    <citation type="submission" date="2024-01" db="EMBL/GenBank/DDBJ databases">
        <title>Bank of Algae and Cyanobacteria of the Azores (BACA) strain genomes.</title>
        <authorList>
            <person name="Luz R."/>
            <person name="Cordeiro R."/>
            <person name="Fonseca A."/>
            <person name="Goncalves V."/>
        </authorList>
    </citation>
    <scope>NUCLEOTIDE SEQUENCE</scope>
    <source>
        <strain evidence="2">BACA0141</strain>
    </source>
</reference>
<dbReference type="RefSeq" id="WP_330486251.1">
    <property type="nucleotide sequence ID" value="NZ_JAZBJZ010000174.1"/>
</dbReference>
<evidence type="ECO:0000313" key="2">
    <source>
        <dbReference type="EMBL" id="MEE3719814.1"/>
    </source>
</evidence>
<keyword evidence="3" id="KW-1185">Reference proteome</keyword>
<dbReference type="EMBL" id="JAZBJZ010000174">
    <property type="protein sequence ID" value="MEE3719814.1"/>
    <property type="molecule type" value="Genomic_DNA"/>
</dbReference>
<protein>
    <submittedName>
        <fullName evidence="2">GerMN domain-containing protein</fullName>
    </submittedName>
</protein>
<proteinExistence type="predicted"/>
<organism evidence="2 3">
    <name type="scientific">Tumidithrix elongata BACA0141</name>
    <dbReference type="NCBI Taxonomy" id="2716417"/>
    <lineage>
        <taxon>Bacteria</taxon>
        <taxon>Bacillati</taxon>
        <taxon>Cyanobacteriota</taxon>
        <taxon>Cyanophyceae</taxon>
        <taxon>Pseudanabaenales</taxon>
        <taxon>Pseudanabaenaceae</taxon>
        <taxon>Tumidithrix</taxon>
        <taxon>Tumidithrix elongata</taxon>
    </lineage>
</organism>
<dbReference type="SMART" id="SM00909">
    <property type="entry name" value="Germane"/>
    <property type="match status" value="1"/>
</dbReference>
<comment type="caution">
    <text evidence="2">The sequence shown here is derived from an EMBL/GenBank/DDBJ whole genome shotgun (WGS) entry which is preliminary data.</text>
</comment>
<dbReference type="InterPro" id="IPR019606">
    <property type="entry name" value="GerMN"/>
</dbReference>
<dbReference type="Pfam" id="PF10646">
    <property type="entry name" value="Germane"/>
    <property type="match status" value="1"/>
</dbReference>